<dbReference type="STRING" id="1220926.S2K293"/>
<dbReference type="VEuPathDB" id="FungiDB:HMPREF1544_06849"/>
<dbReference type="EMBL" id="KE123991">
    <property type="protein sequence ID" value="EPB86310.1"/>
    <property type="molecule type" value="Genomic_DNA"/>
</dbReference>
<dbReference type="OrthoDB" id="2259475at2759"/>
<dbReference type="InParanoid" id="S2K293"/>
<name>S2K293_MUCC1</name>
<gene>
    <name evidence="1" type="ORF">HMPREF1544_06849</name>
</gene>
<sequence length="328" mass="37543">MALLFESTCSDLSRDLATFQFETTIDSLPTKESCPEAVKKWCENVKQYNYEVLDTDEALDYWEMRKKARNQLNTNLFHADLDTAASSRLLAVSSSMQRKVSNITRMKRKAETPKMDADSLLFDGVSVGTTIKRHGEALAGRYEELNNKQKHAAGLCLNSIIDLSDESADSQRRFFSDEEWAMMKSKYQFSIKRNKQVFKPLFKKINKTYQSARNSESAALNSGKEHIFNIYAHIINIYRHRRSSLNNNMKDSTELDGLVKLWAEVFESLFPDSQHNVKCRWGESKAHHNNYKVDCRVIAIINTQKVDVSTTVVTLINFGFSAFSAQSN</sequence>
<reference evidence="2" key="1">
    <citation type="submission" date="2013-05" db="EMBL/GenBank/DDBJ databases">
        <title>The Genome sequence of Mucor circinelloides f. circinelloides 1006PhL.</title>
        <authorList>
            <consortium name="The Broad Institute Genomics Platform"/>
            <person name="Cuomo C."/>
            <person name="Earl A."/>
            <person name="Findley K."/>
            <person name="Lee S.C."/>
            <person name="Walker B."/>
            <person name="Young S."/>
            <person name="Zeng Q."/>
            <person name="Gargeya S."/>
            <person name="Fitzgerald M."/>
            <person name="Haas B."/>
            <person name="Abouelleil A."/>
            <person name="Allen A.W."/>
            <person name="Alvarado L."/>
            <person name="Arachchi H.M."/>
            <person name="Berlin A.M."/>
            <person name="Chapman S.B."/>
            <person name="Gainer-Dewar J."/>
            <person name="Goldberg J."/>
            <person name="Griggs A."/>
            <person name="Gujja S."/>
            <person name="Hansen M."/>
            <person name="Howarth C."/>
            <person name="Imamovic A."/>
            <person name="Ireland A."/>
            <person name="Larimer J."/>
            <person name="McCowan C."/>
            <person name="Murphy C."/>
            <person name="Pearson M."/>
            <person name="Poon T.W."/>
            <person name="Priest M."/>
            <person name="Roberts A."/>
            <person name="Saif S."/>
            <person name="Shea T."/>
            <person name="Sisk P."/>
            <person name="Sykes S."/>
            <person name="Wortman J."/>
            <person name="Nusbaum C."/>
            <person name="Birren B."/>
        </authorList>
    </citation>
    <scope>NUCLEOTIDE SEQUENCE [LARGE SCALE GENOMIC DNA]</scope>
    <source>
        <strain evidence="2">1006PhL</strain>
    </source>
</reference>
<evidence type="ECO:0000313" key="1">
    <source>
        <dbReference type="EMBL" id="EPB86310.1"/>
    </source>
</evidence>
<protein>
    <submittedName>
        <fullName evidence="1">Uncharacterized protein</fullName>
    </submittedName>
</protein>
<keyword evidence="2" id="KW-1185">Reference proteome</keyword>
<evidence type="ECO:0000313" key="2">
    <source>
        <dbReference type="Proteomes" id="UP000014254"/>
    </source>
</evidence>
<accession>S2K293</accession>
<organism evidence="1 2">
    <name type="scientific">Mucor circinelloides f. circinelloides (strain 1006PhL)</name>
    <name type="common">Mucormycosis agent</name>
    <name type="synonym">Calyptromyces circinelloides</name>
    <dbReference type="NCBI Taxonomy" id="1220926"/>
    <lineage>
        <taxon>Eukaryota</taxon>
        <taxon>Fungi</taxon>
        <taxon>Fungi incertae sedis</taxon>
        <taxon>Mucoromycota</taxon>
        <taxon>Mucoromycotina</taxon>
        <taxon>Mucoromycetes</taxon>
        <taxon>Mucorales</taxon>
        <taxon>Mucorineae</taxon>
        <taxon>Mucoraceae</taxon>
        <taxon>Mucor</taxon>
    </lineage>
</organism>
<proteinExistence type="predicted"/>
<dbReference type="Proteomes" id="UP000014254">
    <property type="component" value="Unassembled WGS sequence"/>
</dbReference>
<dbReference type="OMA" id="RIANTQI"/>
<dbReference type="AlphaFoldDB" id="S2K293"/>